<keyword evidence="1" id="KW-0472">Membrane</keyword>
<feature type="non-terminal residue" evidence="3">
    <location>
        <position position="436"/>
    </location>
</feature>
<protein>
    <submittedName>
        <fullName evidence="3">Uncharacterized protein</fullName>
    </submittedName>
</protein>
<keyword evidence="4" id="KW-1185">Reference proteome</keyword>
<proteinExistence type="predicted"/>
<gene>
    <name evidence="3" type="ORF">CYMTET_28362</name>
</gene>
<evidence type="ECO:0000313" key="3">
    <source>
        <dbReference type="EMBL" id="KAK3262798.1"/>
    </source>
</evidence>
<name>A0AAE0FNI4_9CHLO</name>
<dbReference type="AlphaFoldDB" id="A0AAE0FNI4"/>
<comment type="caution">
    <text evidence="3">The sequence shown here is derived from an EMBL/GenBank/DDBJ whole genome shotgun (WGS) entry which is preliminary data.</text>
</comment>
<keyword evidence="1" id="KW-1133">Transmembrane helix</keyword>
<keyword evidence="2" id="KW-0732">Signal</keyword>
<dbReference type="EMBL" id="LGRX02015944">
    <property type="protein sequence ID" value="KAK3262798.1"/>
    <property type="molecule type" value="Genomic_DNA"/>
</dbReference>
<accession>A0AAE0FNI4</accession>
<feature type="transmembrane region" description="Helical" evidence="1">
    <location>
        <begin position="304"/>
        <end position="322"/>
    </location>
</feature>
<feature type="transmembrane region" description="Helical" evidence="1">
    <location>
        <begin position="401"/>
        <end position="422"/>
    </location>
</feature>
<feature type="signal peptide" evidence="2">
    <location>
        <begin position="1"/>
        <end position="27"/>
    </location>
</feature>
<feature type="chain" id="PRO_5041912399" evidence="2">
    <location>
        <begin position="28"/>
        <end position="436"/>
    </location>
</feature>
<sequence length="436" mass="46405">MLARSASRLRNISEFLWLGVLLVALKGDETAAELLPVITPGPDENQTIYNSSTHAVDLRPVPEDCASWTTRQSSVTLRLSCGTEVVGLEAQDLVVLNGGLEDFALIEHGAEFTVIPDGVESAVRIHVAQGGFSSAATAELNSESTATEIQFDTQCTCSLSSPQYPQGSLSKAVYAHVQCDEELVAADANTSVFRVSGAAHITAVYAYLEGQVYLEMEPDEDADAAVVEVWTSAVDKRAGNRCEAERLAVHVYAVSSSAEAVAGCLIATLVITTVIAVIVTALVSITSAKMGVAGWNRGTTPATAFILALTHLQLMVLAGSLAPQQPAVVRQLRQRMQGVLLQVPCSWCQAGDSPDNGAEEPLVMTSMAGVQEAEIYMVDTDSAAAEEVQAIVDASTEYPDMWEHACSVFSVSGILLFAAALLRKILADLWRWSSLK</sequence>
<feature type="transmembrane region" description="Helical" evidence="1">
    <location>
        <begin position="260"/>
        <end position="283"/>
    </location>
</feature>
<keyword evidence="1" id="KW-0812">Transmembrane</keyword>
<evidence type="ECO:0000256" key="2">
    <source>
        <dbReference type="SAM" id="SignalP"/>
    </source>
</evidence>
<organism evidence="3 4">
    <name type="scientific">Cymbomonas tetramitiformis</name>
    <dbReference type="NCBI Taxonomy" id="36881"/>
    <lineage>
        <taxon>Eukaryota</taxon>
        <taxon>Viridiplantae</taxon>
        <taxon>Chlorophyta</taxon>
        <taxon>Pyramimonadophyceae</taxon>
        <taxon>Pyramimonadales</taxon>
        <taxon>Pyramimonadaceae</taxon>
        <taxon>Cymbomonas</taxon>
    </lineage>
</organism>
<evidence type="ECO:0000256" key="1">
    <source>
        <dbReference type="SAM" id="Phobius"/>
    </source>
</evidence>
<dbReference type="Proteomes" id="UP001190700">
    <property type="component" value="Unassembled WGS sequence"/>
</dbReference>
<reference evidence="3 4" key="1">
    <citation type="journal article" date="2015" name="Genome Biol. Evol.">
        <title>Comparative Genomics of a Bacterivorous Green Alga Reveals Evolutionary Causalities and Consequences of Phago-Mixotrophic Mode of Nutrition.</title>
        <authorList>
            <person name="Burns J.A."/>
            <person name="Paasch A."/>
            <person name="Narechania A."/>
            <person name="Kim E."/>
        </authorList>
    </citation>
    <scope>NUCLEOTIDE SEQUENCE [LARGE SCALE GENOMIC DNA]</scope>
    <source>
        <strain evidence="3 4">PLY_AMNH</strain>
    </source>
</reference>
<evidence type="ECO:0000313" key="4">
    <source>
        <dbReference type="Proteomes" id="UP001190700"/>
    </source>
</evidence>